<dbReference type="InterPro" id="IPR029000">
    <property type="entry name" value="Cyclophilin-like_dom_sf"/>
</dbReference>
<name>A0A417YE16_9BACI</name>
<dbReference type="Gene3D" id="2.40.100.10">
    <property type="entry name" value="Cyclophilin-like"/>
    <property type="match status" value="1"/>
</dbReference>
<evidence type="ECO:0000313" key="6">
    <source>
        <dbReference type="Proteomes" id="UP000285456"/>
    </source>
</evidence>
<dbReference type="RefSeq" id="WP_118889847.1">
    <property type="nucleotide sequence ID" value="NZ_PHUT01000011.1"/>
</dbReference>
<evidence type="ECO:0000256" key="3">
    <source>
        <dbReference type="ARBA" id="ARBA00022840"/>
    </source>
</evidence>
<comment type="caution">
    <text evidence="5">The sequence shown here is derived from an EMBL/GenBank/DDBJ whole genome shotgun (WGS) entry which is preliminary data.</text>
</comment>
<dbReference type="GO" id="GO:0005524">
    <property type="term" value="F:ATP binding"/>
    <property type="evidence" value="ECO:0007669"/>
    <property type="project" value="UniProtKB-KW"/>
</dbReference>
<dbReference type="SUPFAM" id="SSF160467">
    <property type="entry name" value="PH0987 N-terminal domain-like"/>
    <property type="match status" value="1"/>
</dbReference>
<dbReference type="SUPFAM" id="SSF50891">
    <property type="entry name" value="Cyclophilin-like"/>
    <property type="match status" value="1"/>
</dbReference>
<evidence type="ECO:0000256" key="1">
    <source>
        <dbReference type="ARBA" id="ARBA00022741"/>
    </source>
</evidence>
<evidence type="ECO:0000256" key="2">
    <source>
        <dbReference type="ARBA" id="ARBA00022801"/>
    </source>
</evidence>
<keyword evidence="1" id="KW-0547">Nucleotide-binding</keyword>
<organism evidence="5 6">
    <name type="scientific">Oceanobacillus profundus</name>
    <dbReference type="NCBI Taxonomy" id="372463"/>
    <lineage>
        <taxon>Bacteria</taxon>
        <taxon>Bacillati</taxon>
        <taxon>Bacillota</taxon>
        <taxon>Bacilli</taxon>
        <taxon>Bacillales</taxon>
        <taxon>Bacillaceae</taxon>
        <taxon>Oceanobacillus</taxon>
    </lineage>
</organism>
<dbReference type="InterPro" id="IPR003833">
    <property type="entry name" value="CT_C_D"/>
</dbReference>
<dbReference type="PANTHER" id="PTHR34698:SF2">
    <property type="entry name" value="5-OXOPROLINASE SUBUNIT B"/>
    <property type="match status" value="1"/>
</dbReference>
<dbReference type="PANTHER" id="PTHR34698">
    <property type="entry name" value="5-OXOPROLINASE SUBUNIT B"/>
    <property type="match status" value="1"/>
</dbReference>
<feature type="domain" description="Carboxyltransferase" evidence="4">
    <location>
        <begin position="2"/>
        <end position="203"/>
    </location>
</feature>
<dbReference type="NCBIfam" id="TIGR00370">
    <property type="entry name" value="5-oxoprolinase subunit PxpB"/>
    <property type="match status" value="1"/>
</dbReference>
<accession>A0A417YE16</accession>
<reference evidence="5 6" key="1">
    <citation type="journal article" date="2007" name="Int. J. Syst. Evol. Microbiol.">
        <title>Oceanobacillus profundus sp. nov., isolated from a deep-sea sediment core.</title>
        <authorList>
            <person name="Kim Y.G."/>
            <person name="Choi D.H."/>
            <person name="Hyun S."/>
            <person name="Cho B.C."/>
        </authorList>
    </citation>
    <scope>NUCLEOTIDE SEQUENCE [LARGE SCALE GENOMIC DNA]</scope>
    <source>
        <strain evidence="5 6">DSM 18246</strain>
    </source>
</reference>
<dbReference type="Proteomes" id="UP000285456">
    <property type="component" value="Unassembled WGS sequence"/>
</dbReference>
<dbReference type="OrthoDB" id="9778567at2"/>
<sequence length="240" mass="26517">MFQISAFGDTGLRIQFGDHISKDINQQIRSFCILLEKEGIPGVIEWVPTYTAITVVYDPYTILYSALVTQMEKLQNRLSDMELPPAEIMHVPVCYGGEMGPDLAAVACLHNLDESQVISIHSSGDYLIYMMGFIPGFAYLGGMSKEIATARLENPRAAIPAGSVGIAGEQTGIYPLESPGGWQIIGRTPIKLYDPNSSSPILLRAGNYIRFKPIDVEEYEVIEKEVNAGTYIPYVETFIE</sequence>
<evidence type="ECO:0000313" key="5">
    <source>
        <dbReference type="EMBL" id="RHW30876.1"/>
    </source>
</evidence>
<gene>
    <name evidence="5" type="primary">pxpB</name>
    <name evidence="5" type="ORF">D1B32_15155</name>
</gene>
<dbReference type="Pfam" id="PF02682">
    <property type="entry name" value="CT_C_D"/>
    <property type="match status" value="1"/>
</dbReference>
<evidence type="ECO:0000259" key="4">
    <source>
        <dbReference type="SMART" id="SM00796"/>
    </source>
</evidence>
<dbReference type="SMART" id="SM00796">
    <property type="entry name" value="AHS1"/>
    <property type="match status" value="1"/>
</dbReference>
<dbReference type="AlphaFoldDB" id="A0A417YE16"/>
<keyword evidence="6" id="KW-1185">Reference proteome</keyword>
<dbReference type="InterPro" id="IPR010016">
    <property type="entry name" value="PxpB"/>
</dbReference>
<proteinExistence type="predicted"/>
<dbReference type="GO" id="GO:0017168">
    <property type="term" value="F:5-oxoprolinase (ATP-hydrolyzing) activity"/>
    <property type="evidence" value="ECO:0007669"/>
    <property type="project" value="UniProtKB-EC"/>
</dbReference>
<keyword evidence="2 5" id="KW-0378">Hydrolase</keyword>
<dbReference type="EMBL" id="QWEH01000011">
    <property type="protein sequence ID" value="RHW30876.1"/>
    <property type="molecule type" value="Genomic_DNA"/>
</dbReference>
<keyword evidence="3" id="KW-0067">ATP-binding</keyword>
<dbReference type="Gene3D" id="3.30.1360.40">
    <property type="match status" value="1"/>
</dbReference>
<dbReference type="EC" id="3.5.2.9" evidence="5"/>
<protein>
    <submittedName>
        <fullName evidence="5">5-oxoprolinase subunit PxpB</fullName>
        <ecNumber evidence="5">3.5.2.9</ecNumber>
    </submittedName>
</protein>